<organism evidence="1 2">
    <name type="scientific">Burkholderia cepacia</name>
    <name type="common">Pseudomonas cepacia</name>
    <dbReference type="NCBI Taxonomy" id="292"/>
    <lineage>
        <taxon>Bacteria</taxon>
        <taxon>Pseudomonadati</taxon>
        <taxon>Pseudomonadota</taxon>
        <taxon>Betaproteobacteria</taxon>
        <taxon>Burkholderiales</taxon>
        <taxon>Burkholderiaceae</taxon>
        <taxon>Burkholderia</taxon>
        <taxon>Burkholderia cepacia complex</taxon>
    </lineage>
</organism>
<accession>A0A2S8I9N1</accession>
<dbReference type="RefSeq" id="WP_105393162.1">
    <property type="nucleotide sequence ID" value="NZ_PUIQ01000058.1"/>
</dbReference>
<evidence type="ECO:0000313" key="1">
    <source>
        <dbReference type="EMBL" id="PQP11435.1"/>
    </source>
</evidence>
<dbReference type="InterPro" id="IPR032710">
    <property type="entry name" value="NTF2-like_dom_sf"/>
</dbReference>
<reference evidence="1 2" key="1">
    <citation type="submission" date="2018-02" db="EMBL/GenBank/DDBJ databases">
        <title>Draft genome sequencing of Burkholderia cepacia Y14-15.</title>
        <authorList>
            <person name="Zheng B.-X."/>
        </authorList>
    </citation>
    <scope>NUCLEOTIDE SEQUENCE [LARGE SCALE GENOMIC DNA]</scope>
    <source>
        <strain evidence="1 2">Y14-15</strain>
    </source>
</reference>
<proteinExistence type="predicted"/>
<sequence>MQVDEIRHFLVSYFDVLQNQDLKLFDDVFHKDCVLYSQQDGITVVRPVPEYRKMVEGRKSPESGGFPRLDEILMIDVLSPDMALAKVRLRLFDNIMVDYLNLMKIDGQWKIVAKHFYRAGAAVSSS</sequence>
<name>A0A2S8I9N1_BURCE</name>
<dbReference type="SUPFAM" id="SSF54427">
    <property type="entry name" value="NTF2-like"/>
    <property type="match status" value="1"/>
</dbReference>
<evidence type="ECO:0008006" key="3">
    <source>
        <dbReference type="Google" id="ProtNLM"/>
    </source>
</evidence>
<dbReference type="Gene3D" id="3.10.450.50">
    <property type="match status" value="1"/>
</dbReference>
<evidence type="ECO:0000313" key="2">
    <source>
        <dbReference type="Proteomes" id="UP000238206"/>
    </source>
</evidence>
<dbReference type="AlphaFoldDB" id="A0A2S8I9N1"/>
<dbReference type="InterPro" id="IPR039437">
    <property type="entry name" value="FrzH/put_lumazine-bd"/>
</dbReference>
<dbReference type="EMBL" id="PUIQ01000058">
    <property type="protein sequence ID" value="PQP11435.1"/>
    <property type="molecule type" value="Genomic_DNA"/>
</dbReference>
<gene>
    <name evidence="1" type="ORF">C5615_32115</name>
</gene>
<dbReference type="Pfam" id="PF12893">
    <property type="entry name" value="Lumazine_bd_2"/>
    <property type="match status" value="1"/>
</dbReference>
<comment type="caution">
    <text evidence="1">The sequence shown here is derived from an EMBL/GenBank/DDBJ whole genome shotgun (WGS) entry which is preliminary data.</text>
</comment>
<protein>
    <recommendedName>
        <fullName evidence="3">Nuclear transport factor 2 family protein</fullName>
    </recommendedName>
</protein>
<dbReference type="Proteomes" id="UP000238206">
    <property type="component" value="Unassembled WGS sequence"/>
</dbReference>